<dbReference type="EMBL" id="GBRH01219284">
    <property type="protein sequence ID" value="JAD78611.1"/>
    <property type="molecule type" value="Transcribed_RNA"/>
</dbReference>
<name>A0A0A9CST3_ARUDO</name>
<organism evidence="1">
    <name type="scientific">Arundo donax</name>
    <name type="common">Giant reed</name>
    <name type="synonym">Donax arundinaceus</name>
    <dbReference type="NCBI Taxonomy" id="35708"/>
    <lineage>
        <taxon>Eukaryota</taxon>
        <taxon>Viridiplantae</taxon>
        <taxon>Streptophyta</taxon>
        <taxon>Embryophyta</taxon>
        <taxon>Tracheophyta</taxon>
        <taxon>Spermatophyta</taxon>
        <taxon>Magnoliopsida</taxon>
        <taxon>Liliopsida</taxon>
        <taxon>Poales</taxon>
        <taxon>Poaceae</taxon>
        <taxon>PACMAD clade</taxon>
        <taxon>Arundinoideae</taxon>
        <taxon>Arundineae</taxon>
        <taxon>Arundo</taxon>
    </lineage>
</organism>
<evidence type="ECO:0000313" key="1">
    <source>
        <dbReference type="EMBL" id="JAD78611.1"/>
    </source>
</evidence>
<accession>A0A0A9CST3</accession>
<dbReference type="AlphaFoldDB" id="A0A0A9CST3"/>
<reference evidence="1" key="1">
    <citation type="submission" date="2014-09" db="EMBL/GenBank/DDBJ databases">
        <authorList>
            <person name="Magalhaes I.L.F."/>
            <person name="Oliveira U."/>
            <person name="Santos F.R."/>
            <person name="Vidigal T.H.D.A."/>
            <person name="Brescovit A.D."/>
            <person name="Santos A.J."/>
        </authorList>
    </citation>
    <scope>NUCLEOTIDE SEQUENCE</scope>
    <source>
        <tissue evidence="1">Shoot tissue taken approximately 20 cm above the soil surface</tissue>
    </source>
</reference>
<reference evidence="1" key="2">
    <citation type="journal article" date="2015" name="Data Brief">
        <title>Shoot transcriptome of the giant reed, Arundo donax.</title>
        <authorList>
            <person name="Barrero R.A."/>
            <person name="Guerrero F.D."/>
            <person name="Moolhuijzen P."/>
            <person name="Goolsby J.A."/>
            <person name="Tidwell J."/>
            <person name="Bellgard S.E."/>
            <person name="Bellgard M.I."/>
        </authorList>
    </citation>
    <scope>NUCLEOTIDE SEQUENCE</scope>
    <source>
        <tissue evidence="1">Shoot tissue taken approximately 20 cm above the soil surface</tissue>
    </source>
</reference>
<sequence length="83" mass="9696">MIRVQCTTHKKRGLETQLIKSRIQLDRLEWSACLHPSLVLPHRQGHPPVSHRYPIKTWRQTLLIPTDACTLRFIPAASPQFYL</sequence>
<protein>
    <submittedName>
        <fullName evidence="1">Uncharacterized protein</fullName>
    </submittedName>
</protein>
<proteinExistence type="predicted"/>